<dbReference type="SUPFAM" id="SSF54506">
    <property type="entry name" value="Diaminopimelate epimerase-like"/>
    <property type="match status" value="1"/>
</dbReference>
<dbReference type="Pfam" id="PF02567">
    <property type="entry name" value="PhzC-PhzF"/>
    <property type="match status" value="1"/>
</dbReference>
<sequence length="295" mass="31264">MPIFAFETVDVFTDQRFGGNPLAVFKDARGLSAGQMQQLAFEFNLSETTFVLPPENTANTARVRIFNRTTEMAFAGHPSIGAAYVMARAGLAEGDHLRLEAPAGIVAVELERGQAGEVIGGKITAPQPLSTGPEIGADTIAACLGLVLDDVVTSTHAPIVASMGNPYVFAELRHDAIARCAPDLTAFRLALASRNDLGARFSIFVYVRDGDQIRARMFAPISGTWEDPATGSANAPLAGLLLQHSTANDVAFTVRQGEEMGRPSLLRITASRRGGEITATVAGHCVPVFRGEAVL</sequence>
<dbReference type="KEGG" id="cbot:ATE48_12035"/>
<dbReference type="OrthoDB" id="9788221at2"/>
<dbReference type="AlphaFoldDB" id="A0A1B1AJ61"/>
<evidence type="ECO:0000313" key="3">
    <source>
        <dbReference type="EMBL" id="ANP46593.1"/>
    </source>
</evidence>
<dbReference type="PANTHER" id="PTHR13774:SF32">
    <property type="entry name" value="ANTISENSE-ENHANCING SEQUENCE 1"/>
    <property type="match status" value="1"/>
</dbReference>
<dbReference type="InterPro" id="IPR003719">
    <property type="entry name" value="Phenazine_PhzF-like"/>
</dbReference>
<organism evidence="3 4">
    <name type="scientific">Candidatus Viadribacter manganicus</name>
    <dbReference type="NCBI Taxonomy" id="1759059"/>
    <lineage>
        <taxon>Bacteria</taxon>
        <taxon>Pseudomonadati</taxon>
        <taxon>Pseudomonadota</taxon>
        <taxon>Alphaproteobacteria</taxon>
        <taxon>Hyphomonadales</taxon>
        <taxon>Hyphomonadaceae</taxon>
        <taxon>Candidatus Viadribacter</taxon>
    </lineage>
</organism>
<dbReference type="Proteomes" id="UP000092498">
    <property type="component" value="Chromosome"/>
</dbReference>
<dbReference type="NCBIfam" id="TIGR00654">
    <property type="entry name" value="PhzF_family"/>
    <property type="match status" value="1"/>
</dbReference>
<dbReference type="Gene3D" id="3.10.310.10">
    <property type="entry name" value="Diaminopimelate Epimerase, Chain A, domain 1"/>
    <property type="match status" value="2"/>
</dbReference>
<dbReference type="FunCoup" id="A0A1B1AJ61">
    <property type="interactions" value="417"/>
</dbReference>
<dbReference type="PANTHER" id="PTHR13774">
    <property type="entry name" value="PHENAZINE BIOSYNTHESIS PROTEIN"/>
    <property type="match status" value="1"/>
</dbReference>
<dbReference type="RefSeq" id="WP_066771848.1">
    <property type="nucleotide sequence ID" value="NZ_CP013244.1"/>
</dbReference>
<keyword evidence="4" id="KW-1185">Reference proteome</keyword>
<name>A0A1B1AJ61_9PROT</name>
<protein>
    <submittedName>
        <fullName evidence="3">Phenazine biosynthesis protein PhzF</fullName>
    </submittedName>
</protein>
<dbReference type="EMBL" id="CP013244">
    <property type="protein sequence ID" value="ANP46593.1"/>
    <property type="molecule type" value="Genomic_DNA"/>
</dbReference>
<proteinExistence type="inferred from homology"/>
<accession>A0A1B1AJ61</accession>
<gene>
    <name evidence="3" type="ORF">ATE48_12035</name>
</gene>
<evidence type="ECO:0000313" key="4">
    <source>
        <dbReference type="Proteomes" id="UP000092498"/>
    </source>
</evidence>
<feature type="active site" evidence="2">
    <location>
        <position position="47"/>
    </location>
</feature>
<evidence type="ECO:0000256" key="2">
    <source>
        <dbReference type="PIRSR" id="PIRSR016184-1"/>
    </source>
</evidence>
<dbReference type="InParanoid" id="A0A1B1AJ61"/>
<evidence type="ECO:0000256" key="1">
    <source>
        <dbReference type="ARBA" id="ARBA00008270"/>
    </source>
</evidence>
<dbReference type="GO" id="GO:0005737">
    <property type="term" value="C:cytoplasm"/>
    <property type="evidence" value="ECO:0007669"/>
    <property type="project" value="TreeGrafter"/>
</dbReference>
<dbReference type="STRING" id="1759059.ATE48_12035"/>
<dbReference type="GO" id="GO:0016853">
    <property type="term" value="F:isomerase activity"/>
    <property type="evidence" value="ECO:0007669"/>
    <property type="project" value="TreeGrafter"/>
</dbReference>
<comment type="similarity">
    <text evidence="1">Belongs to the PhzF family.</text>
</comment>
<dbReference type="PIRSF" id="PIRSF016184">
    <property type="entry name" value="PhzC_PhzF"/>
    <property type="match status" value="1"/>
</dbReference>
<reference evidence="3 4" key="1">
    <citation type="submission" date="2015-11" db="EMBL/GenBank/DDBJ databases">
        <title>Whole-Genome Sequence of Candidatus Oderbacter manganicum from the National Park Lower Oder Valley, Germany.</title>
        <authorList>
            <person name="Braun B."/>
            <person name="Liere K."/>
            <person name="Szewzyk U."/>
        </authorList>
    </citation>
    <scope>NUCLEOTIDE SEQUENCE [LARGE SCALE GENOMIC DNA]</scope>
    <source>
        <strain evidence="3 4">OTSz_A_272</strain>
    </source>
</reference>